<evidence type="ECO:0000256" key="3">
    <source>
        <dbReference type="ARBA" id="ARBA00023015"/>
    </source>
</evidence>
<evidence type="ECO:0000256" key="4">
    <source>
        <dbReference type="ARBA" id="ARBA00023125"/>
    </source>
</evidence>
<dbReference type="SMART" id="SM00448">
    <property type="entry name" value="REC"/>
    <property type="match status" value="1"/>
</dbReference>
<feature type="modified residue" description="4-aspartylphosphate" evidence="6">
    <location>
        <position position="54"/>
    </location>
</feature>
<evidence type="ECO:0000313" key="11">
    <source>
        <dbReference type="Proteomes" id="UP000627292"/>
    </source>
</evidence>
<protein>
    <submittedName>
        <fullName evidence="10">DNA-binding response regulator</fullName>
    </submittedName>
</protein>
<dbReference type="GO" id="GO:0000976">
    <property type="term" value="F:transcription cis-regulatory region binding"/>
    <property type="evidence" value="ECO:0007669"/>
    <property type="project" value="TreeGrafter"/>
</dbReference>
<evidence type="ECO:0000256" key="1">
    <source>
        <dbReference type="ARBA" id="ARBA00022553"/>
    </source>
</evidence>
<evidence type="ECO:0000256" key="7">
    <source>
        <dbReference type="PROSITE-ProRule" id="PRU01091"/>
    </source>
</evidence>
<dbReference type="InterPro" id="IPR001789">
    <property type="entry name" value="Sig_transdc_resp-reg_receiver"/>
</dbReference>
<keyword evidence="11" id="KW-1185">Reference proteome</keyword>
<name>A0A917J3M1_9BACT</name>
<dbReference type="EMBL" id="BMIB01000007">
    <property type="protein sequence ID" value="GGH82330.1"/>
    <property type="molecule type" value="Genomic_DNA"/>
</dbReference>
<dbReference type="GO" id="GO:0005829">
    <property type="term" value="C:cytosol"/>
    <property type="evidence" value="ECO:0007669"/>
    <property type="project" value="TreeGrafter"/>
</dbReference>
<organism evidence="10 11">
    <name type="scientific">Filimonas zeae</name>
    <dbReference type="NCBI Taxonomy" id="1737353"/>
    <lineage>
        <taxon>Bacteria</taxon>
        <taxon>Pseudomonadati</taxon>
        <taxon>Bacteroidota</taxon>
        <taxon>Chitinophagia</taxon>
        <taxon>Chitinophagales</taxon>
        <taxon>Chitinophagaceae</taxon>
        <taxon>Filimonas</taxon>
    </lineage>
</organism>
<dbReference type="FunFam" id="3.40.50.2300:FF:000001">
    <property type="entry name" value="DNA-binding response regulator PhoB"/>
    <property type="match status" value="1"/>
</dbReference>
<evidence type="ECO:0000256" key="2">
    <source>
        <dbReference type="ARBA" id="ARBA00023012"/>
    </source>
</evidence>
<sequence>MSRVKVLYVEDEQFLGKIVKETLESRGFEVLMETNGETALQTFLTELPDICVLDVMLPGISGFELAEAIRNENDDIPVIFLTAKVQTEDVVKGFRVGGNDYIRKPFSMEELIVRIENLLRIKPEPAGAAAPQEALIIGTYRFHLQRQILQGTETEKRLSYRESELLKFLWQNRSTVIDRRAILNELWGNDSFFNSRNLDVYITRLRGYLKEDPALEIITIKGVGYRFVADCPL</sequence>
<feature type="domain" description="Response regulatory" evidence="8">
    <location>
        <begin position="5"/>
        <end position="119"/>
    </location>
</feature>
<dbReference type="Pfam" id="PF00072">
    <property type="entry name" value="Response_reg"/>
    <property type="match status" value="1"/>
</dbReference>
<dbReference type="PROSITE" id="PS50110">
    <property type="entry name" value="RESPONSE_REGULATORY"/>
    <property type="match status" value="1"/>
</dbReference>
<dbReference type="InterPro" id="IPR001867">
    <property type="entry name" value="OmpR/PhoB-type_DNA-bd"/>
</dbReference>
<evidence type="ECO:0000313" key="10">
    <source>
        <dbReference type="EMBL" id="GGH82330.1"/>
    </source>
</evidence>
<gene>
    <name evidence="10" type="ORF">GCM10011379_56060</name>
</gene>
<keyword evidence="2" id="KW-0902">Two-component regulatory system</keyword>
<evidence type="ECO:0000259" key="8">
    <source>
        <dbReference type="PROSITE" id="PS50110"/>
    </source>
</evidence>
<dbReference type="InterPro" id="IPR011006">
    <property type="entry name" value="CheY-like_superfamily"/>
</dbReference>
<dbReference type="Pfam" id="PF00486">
    <property type="entry name" value="Trans_reg_C"/>
    <property type="match status" value="1"/>
</dbReference>
<dbReference type="PROSITE" id="PS51755">
    <property type="entry name" value="OMPR_PHOB"/>
    <property type="match status" value="1"/>
</dbReference>
<reference evidence="10" key="2">
    <citation type="submission" date="2020-09" db="EMBL/GenBank/DDBJ databases">
        <authorList>
            <person name="Sun Q."/>
            <person name="Zhou Y."/>
        </authorList>
    </citation>
    <scope>NUCLEOTIDE SEQUENCE</scope>
    <source>
        <strain evidence="10">CGMCC 1.15290</strain>
    </source>
</reference>
<proteinExistence type="predicted"/>
<keyword evidence="1 6" id="KW-0597">Phosphoprotein</keyword>
<dbReference type="RefSeq" id="WP_188958952.1">
    <property type="nucleotide sequence ID" value="NZ_BMIB01000007.1"/>
</dbReference>
<dbReference type="InterPro" id="IPR039420">
    <property type="entry name" value="WalR-like"/>
</dbReference>
<dbReference type="GO" id="GO:0000156">
    <property type="term" value="F:phosphorelay response regulator activity"/>
    <property type="evidence" value="ECO:0007669"/>
    <property type="project" value="TreeGrafter"/>
</dbReference>
<dbReference type="GO" id="GO:0032993">
    <property type="term" value="C:protein-DNA complex"/>
    <property type="evidence" value="ECO:0007669"/>
    <property type="project" value="TreeGrafter"/>
</dbReference>
<dbReference type="SUPFAM" id="SSF52172">
    <property type="entry name" value="CheY-like"/>
    <property type="match status" value="1"/>
</dbReference>
<feature type="DNA-binding region" description="OmpR/PhoB-type" evidence="7">
    <location>
        <begin position="132"/>
        <end position="229"/>
    </location>
</feature>
<dbReference type="CDD" id="cd00383">
    <property type="entry name" value="trans_reg_C"/>
    <property type="match status" value="1"/>
</dbReference>
<dbReference type="PANTHER" id="PTHR48111:SF40">
    <property type="entry name" value="PHOSPHATE REGULON TRANSCRIPTIONAL REGULATORY PROTEIN PHOB"/>
    <property type="match status" value="1"/>
</dbReference>
<keyword evidence="3" id="KW-0805">Transcription regulation</keyword>
<evidence type="ECO:0000256" key="6">
    <source>
        <dbReference type="PROSITE-ProRule" id="PRU00169"/>
    </source>
</evidence>
<feature type="domain" description="OmpR/PhoB-type" evidence="9">
    <location>
        <begin position="132"/>
        <end position="229"/>
    </location>
</feature>
<accession>A0A917J3M1</accession>
<evidence type="ECO:0000256" key="5">
    <source>
        <dbReference type="ARBA" id="ARBA00023163"/>
    </source>
</evidence>
<keyword evidence="4 7" id="KW-0238">DNA-binding</keyword>
<dbReference type="Gene3D" id="6.10.250.690">
    <property type="match status" value="1"/>
</dbReference>
<dbReference type="Gene3D" id="3.40.50.2300">
    <property type="match status" value="1"/>
</dbReference>
<dbReference type="InterPro" id="IPR036388">
    <property type="entry name" value="WH-like_DNA-bd_sf"/>
</dbReference>
<dbReference type="CDD" id="cd17574">
    <property type="entry name" value="REC_OmpR"/>
    <property type="match status" value="1"/>
</dbReference>
<dbReference type="Proteomes" id="UP000627292">
    <property type="component" value="Unassembled WGS sequence"/>
</dbReference>
<dbReference type="AlphaFoldDB" id="A0A917J3M1"/>
<evidence type="ECO:0000259" key="9">
    <source>
        <dbReference type="PROSITE" id="PS51755"/>
    </source>
</evidence>
<dbReference type="Gene3D" id="1.10.10.10">
    <property type="entry name" value="Winged helix-like DNA-binding domain superfamily/Winged helix DNA-binding domain"/>
    <property type="match status" value="1"/>
</dbReference>
<dbReference type="SMART" id="SM00862">
    <property type="entry name" value="Trans_reg_C"/>
    <property type="match status" value="1"/>
</dbReference>
<keyword evidence="5" id="KW-0804">Transcription</keyword>
<dbReference type="GO" id="GO:0006355">
    <property type="term" value="P:regulation of DNA-templated transcription"/>
    <property type="evidence" value="ECO:0007669"/>
    <property type="project" value="InterPro"/>
</dbReference>
<comment type="caution">
    <text evidence="10">The sequence shown here is derived from an EMBL/GenBank/DDBJ whole genome shotgun (WGS) entry which is preliminary data.</text>
</comment>
<dbReference type="PANTHER" id="PTHR48111">
    <property type="entry name" value="REGULATOR OF RPOS"/>
    <property type="match status" value="1"/>
</dbReference>
<reference evidence="10" key="1">
    <citation type="journal article" date="2014" name="Int. J. Syst. Evol. Microbiol.">
        <title>Complete genome sequence of Corynebacterium casei LMG S-19264T (=DSM 44701T), isolated from a smear-ripened cheese.</title>
        <authorList>
            <consortium name="US DOE Joint Genome Institute (JGI-PGF)"/>
            <person name="Walter F."/>
            <person name="Albersmeier A."/>
            <person name="Kalinowski J."/>
            <person name="Ruckert C."/>
        </authorList>
    </citation>
    <scope>NUCLEOTIDE SEQUENCE</scope>
    <source>
        <strain evidence="10">CGMCC 1.15290</strain>
    </source>
</reference>